<evidence type="ECO:0000256" key="6">
    <source>
        <dbReference type="ARBA" id="ARBA00023098"/>
    </source>
</evidence>
<protein>
    <recommendedName>
        <fullName evidence="3">phospholipase D</fullName>
        <ecNumber evidence="3">3.1.4.4</ecNumber>
    </recommendedName>
</protein>
<dbReference type="KEGG" id="cpm:G5S_0938"/>
<dbReference type="CDD" id="cd09116">
    <property type="entry name" value="PLDc_Nuc_like"/>
    <property type="match status" value="1"/>
</dbReference>
<keyword evidence="4" id="KW-0378">Hydrolase</keyword>
<organism evidence="9 10">
    <name type="scientific">Chlamydia pecorum (strain ATCC VR-628 / DSM 29919 / E58)</name>
    <name type="common">Chlamydophila pecorum</name>
    <dbReference type="NCBI Taxonomy" id="331635"/>
    <lineage>
        <taxon>Bacteria</taxon>
        <taxon>Pseudomonadati</taxon>
        <taxon>Chlamydiota</taxon>
        <taxon>Chlamydiia</taxon>
        <taxon>Chlamydiales</taxon>
        <taxon>Chlamydiaceae</taxon>
        <taxon>Chlamydia/Chlamydophila group</taxon>
        <taxon>Chlamydia</taxon>
    </lineage>
</organism>
<dbReference type="GO" id="GO:0004630">
    <property type="term" value="F:phospholipase D activity"/>
    <property type="evidence" value="ECO:0007669"/>
    <property type="project" value="UniProtKB-EC"/>
</dbReference>
<evidence type="ECO:0000256" key="1">
    <source>
        <dbReference type="ARBA" id="ARBA00000798"/>
    </source>
</evidence>
<evidence type="ECO:0000256" key="2">
    <source>
        <dbReference type="ARBA" id="ARBA00008664"/>
    </source>
</evidence>
<sequence length="303" mass="33499">MICSAIEGARSRVVLKIYHITSERIITSLVKQSHKVPVSIYYQDSFNLAALTAGSSIVLDKRASGSILHKKTLLVDNSLVISGSANYTDPSLIQDINFTLRMRGSSLCNIVSSNTRGVVDVGDQIVKYYPLSRVRHRAYKDHHLPITSEINEAKSSILVAMYAFSQLEILMCLEQAITRGVKVKVITDKKEASLLQNITQGKKVRSCIYVYDQIDNADYRGLFHAKACCIDSRVLLCGSANWTSSGLNKNLEDFFVVSPLTERQIQCFSEAWAFFEERSEPAFPDSALPSTSSSSLPPTSASS</sequence>
<dbReference type="PROSITE" id="PS50035">
    <property type="entry name" value="PLD"/>
    <property type="match status" value="2"/>
</dbReference>
<dbReference type="EC" id="3.1.4.4" evidence="3"/>
<keyword evidence="6" id="KW-0443">Lipid metabolism</keyword>
<dbReference type="PANTHER" id="PTHR43856:SF1">
    <property type="entry name" value="MITOCHONDRIAL CARDIOLIPIN HYDROLASE"/>
    <property type="match status" value="1"/>
</dbReference>
<dbReference type="Gene3D" id="3.30.870.10">
    <property type="entry name" value="Endonuclease Chain A"/>
    <property type="match status" value="2"/>
</dbReference>
<dbReference type="InterPro" id="IPR051406">
    <property type="entry name" value="PLD_domain"/>
</dbReference>
<keyword evidence="5" id="KW-0442">Lipid degradation</keyword>
<feature type="compositionally biased region" description="Low complexity" evidence="7">
    <location>
        <begin position="286"/>
        <end position="303"/>
    </location>
</feature>
<reference evidence="9 10" key="1">
    <citation type="journal article" date="2011" name="J. Bacteriol.">
        <title>Genome sequence of the obligate intracellular animal pathogen Chlamydia pecorum E58.</title>
        <authorList>
            <person name="Mojica S."/>
            <person name="Huot Creasy H."/>
            <person name="Daugherty S."/>
            <person name="Read T.D."/>
            <person name="Kim T."/>
            <person name="Kaltenboeck B."/>
            <person name="Bavoil P."/>
            <person name="Myers G.S."/>
        </authorList>
    </citation>
    <scope>NUCLEOTIDE SEQUENCE [LARGE SCALE GENOMIC DNA]</scope>
    <source>
        <strain evidence="9 10">E58</strain>
    </source>
</reference>
<dbReference type="PANTHER" id="PTHR43856">
    <property type="entry name" value="CARDIOLIPIN HYDROLASE"/>
    <property type="match status" value="1"/>
</dbReference>
<keyword evidence="10" id="KW-1185">Reference proteome</keyword>
<dbReference type="Proteomes" id="UP000008305">
    <property type="component" value="Chromosome"/>
</dbReference>
<name>A0AA34RDT9_CHLPE</name>
<dbReference type="EMBL" id="CP002608">
    <property type="protein sequence ID" value="AEB41869.1"/>
    <property type="molecule type" value="Genomic_DNA"/>
</dbReference>
<dbReference type="RefSeq" id="WP_013712947.1">
    <property type="nucleotide sequence ID" value="NC_015408.1"/>
</dbReference>
<evidence type="ECO:0000256" key="3">
    <source>
        <dbReference type="ARBA" id="ARBA00012027"/>
    </source>
</evidence>
<keyword evidence="9" id="KW-0540">Nuclease</keyword>
<dbReference type="SUPFAM" id="SSF56024">
    <property type="entry name" value="Phospholipase D/nuclease"/>
    <property type="match status" value="2"/>
</dbReference>
<dbReference type="InterPro" id="IPR001736">
    <property type="entry name" value="PLipase_D/transphosphatidylase"/>
</dbReference>
<dbReference type="SMART" id="SM00155">
    <property type="entry name" value="PLDc"/>
    <property type="match status" value="2"/>
</dbReference>
<dbReference type="GO" id="GO:0006793">
    <property type="term" value="P:phosphorus metabolic process"/>
    <property type="evidence" value="ECO:0007669"/>
    <property type="project" value="UniProtKB-ARBA"/>
</dbReference>
<evidence type="ECO:0000256" key="7">
    <source>
        <dbReference type="SAM" id="MobiDB-lite"/>
    </source>
</evidence>
<feature type="region of interest" description="Disordered" evidence="7">
    <location>
        <begin position="282"/>
        <end position="303"/>
    </location>
</feature>
<evidence type="ECO:0000313" key="9">
    <source>
        <dbReference type="EMBL" id="AEB41869.1"/>
    </source>
</evidence>
<evidence type="ECO:0000259" key="8">
    <source>
        <dbReference type="PROSITE" id="PS50035"/>
    </source>
</evidence>
<feature type="domain" description="PLD phosphodiesterase" evidence="8">
    <location>
        <begin position="64"/>
        <end position="91"/>
    </location>
</feature>
<dbReference type="Pfam" id="PF13091">
    <property type="entry name" value="PLDc_2"/>
    <property type="match status" value="2"/>
</dbReference>
<keyword evidence="9" id="KW-0255">Endonuclease</keyword>
<dbReference type="AlphaFoldDB" id="A0AA34RDT9"/>
<evidence type="ECO:0000313" key="10">
    <source>
        <dbReference type="Proteomes" id="UP000008305"/>
    </source>
</evidence>
<gene>
    <name evidence="9" type="ordered locus">G5S_0938</name>
</gene>
<comment type="catalytic activity">
    <reaction evidence="1">
        <text>a 1,2-diacyl-sn-glycero-3-phosphocholine + H2O = a 1,2-diacyl-sn-glycero-3-phosphate + choline + H(+)</text>
        <dbReference type="Rhea" id="RHEA:14445"/>
        <dbReference type="ChEBI" id="CHEBI:15354"/>
        <dbReference type="ChEBI" id="CHEBI:15377"/>
        <dbReference type="ChEBI" id="CHEBI:15378"/>
        <dbReference type="ChEBI" id="CHEBI:57643"/>
        <dbReference type="ChEBI" id="CHEBI:58608"/>
        <dbReference type="EC" id="3.1.4.4"/>
    </reaction>
</comment>
<comment type="similarity">
    <text evidence="2">Belongs to the phospholipase D family.</text>
</comment>
<feature type="domain" description="PLD phosphodiesterase" evidence="8">
    <location>
        <begin position="219"/>
        <end position="246"/>
    </location>
</feature>
<accession>A0AA34RDT9</accession>
<dbReference type="GO" id="GO:0016042">
    <property type="term" value="P:lipid catabolic process"/>
    <property type="evidence" value="ECO:0007669"/>
    <property type="project" value="UniProtKB-KW"/>
</dbReference>
<evidence type="ECO:0000256" key="5">
    <source>
        <dbReference type="ARBA" id="ARBA00022963"/>
    </source>
</evidence>
<evidence type="ECO:0000256" key="4">
    <source>
        <dbReference type="ARBA" id="ARBA00022801"/>
    </source>
</evidence>
<proteinExistence type="inferred from homology"/>
<dbReference type="GO" id="GO:0016891">
    <property type="term" value="F:RNA endonuclease activity producing 5'-phosphomonoesters, hydrolytic mechanism"/>
    <property type="evidence" value="ECO:0007669"/>
    <property type="project" value="TreeGrafter"/>
</dbReference>
<dbReference type="InterPro" id="IPR025202">
    <property type="entry name" value="PLD-like_dom"/>
</dbReference>